<dbReference type="AlphaFoldDB" id="A7EG00"/>
<name>A7EG00_SCLS1</name>
<sequence length="139" mass="15997">MLMLNVLNLLDLDWDGWMDGYGIGWDGLEWTNDGTGTDTGAGICIYLQTSMTGYLHEGRNKSDQIRSDQIQKHVKTCIEEMSSFLEDVVILCHHRGTEVHKWVVLEKLNDEECTGSPILWSWTEDMEQRRGDTHQKNSH</sequence>
<protein>
    <submittedName>
        <fullName evidence="1">Uncharacterized protein</fullName>
    </submittedName>
</protein>
<gene>
    <name evidence="1" type="ORF">SS1G_04241</name>
</gene>
<dbReference type="HOGENOM" id="CLU_1846307_0_0_1"/>
<reference evidence="2" key="1">
    <citation type="journal article" date="2011" name="PLoS Genet.">
        <title>Genomic analysis of the necrotrophic fungal pathogens Sclerotinia sclerotiorum and Botrytis cinerea.</title>
        <authorList>
            <person name="Amselem J."/>
            <person name="Cuomo C.A."/>
            <person name="van Kan J.A."/>
            <person name="Viaud M."/>
            <person name="Benito E.P."/>
            <person name="Couloux A."/>
            <person name="Coutinho P.M."/>
            <person name="de Vries R.P."/>
            <person name="Dyer P.S."/>
            <person name="Fillinger S."/>
            <person name="Fournier E."/>
            <person name="Gout L."/>
            <person name="Hahn M."/>
            <person name="Kohn L."/>
            <person name="Lapalu N."/>
            <person name="Plummer K.M."/>
            <person name="Pradier J.M."/>
            <person name="Quevillon E."/>
            <person name="Sharon A."/>
            <person name="Simon A."/>
            <person name="ten Have A."/>
            <person name="Tudzynski B."/>
            <person name="Tudzynski P."/>
            <person name="Wincker P."/>
            <person name="Andrew M."/>
            <person name="Anthouard V."/>
            <person name="Beever R.E."/>
            <person name="Beffa R."/>
            <person name="Benoit I."/>
            <person name="Bouzid O."/>
            <person name="Brault B."/>
            <person name="Chen Z."/>
            <person name="Choquer M."/>
            <person name="Collemare J."/>
            <person name="Cotton P."/>
            <person name="Danchin E.G."/>
            <person name="Da Silva C."/>
            <person name="Gautier A."/>
            <person name="Giraud C."/>
            <person name="Giraud T."/>
            <person name="Gonzalez C."/>
            <person name="Grossetete S."/>
            <person name="Guldener U."/>
            <person name="Henrissat B."/>
            <person name="Howlett B.J."/>
            <person name="Kodira C."/>
            <person name="Kretschmer M."/>
            <person name="Lappartient A."/>
            <person name="Leroch M."/>
            <person name="Levis C."/>
            <person name="Mauceli E."/>
            <person name="Neuveglise C."/>
            <person name="Oeser B."/>
            <person name="Pearson M."/>
            <person name="Poulain J."/>
            <person name="Poussereau N."/>
            <person name="Quesneville H."/>
            <person name="Rascle C."/>
            <person name="Schumacher J."/>
            <person name="Segurens B."/>
            <person name="Sexton A."/>
            <person name="Silva E."/>
            <person name="Sirven C."/>
            <person name="Soanes D.M."/>
            <person name="Talbot N.J."/>
            <person name="Templeton M."/>
            <person name="Yandava C."/>
            <person name="Yarden O."/>
            <person name="Zeng Q."/>
            <person name="Rollins J.A."/>
            <person name="Lebrun M.H."/>
            <person name="Dickman M."/>
        </authorList>
    </citation>
    <scope>NUCLEOTIDE SEQUENCE [LARGE SCALE GENOMIC DNA]</scope>
    <source>
        <strain evidence="2">ATCC 18683 / 1980 / Ss-1</strain>
    </source>
</reference>
<dbReference type="GeneID" id="5490982"/>
<accession>A7EG00</accession>
<dbReference type="KEGG" id="ssl:SS1G_04241"/>
<evidence type="ECO:0000313" key="2">
    <source>
        <dbReference type="Proteomes" id="UP000001312"/>
    </source>
</evidence>
<dbReference type="RefSeq" id="XP_001594434.1">
    <property type="nucleotide sequence ID" value="XM_001594384.1"/>
</dbReference>
<keyword evidence="2" id="KW-1185">Reference proteome</keyword>
<proteinExistence type="predicted"/>
<evidence type="ECO:0000313" key="1">
    <source>
        <dbReference type="EMBL" id="EDO01766.1"/>
    </source>
</evidence>
<dbReference type="InParanoid" id="A7EG00"/>
<dbReference type="EMBL" id="CH476625">
    <property type="protein sequence ID" value="EDO01766.1"/>
    <property type="molecule type" value="Genomic_DNA"/>
</dbReference>
<organism evidence="1 2">
    <name type="scientific">Sclerotinia sclerotiorum (strain ATCC 18683 / 1980 / Ss-1)</name>
    <name type="common">White mold</name>
    <name type="synonym">Whetzelinia sclerotiorum</name>
    <dbReference type="NCBI Taxonomy" id="665079"/>
    <lineage>
        <taxon>Eukaryota</taxon>
        <taxon>Fungi</taxon>
        <taxon>Dikarya</taxon>
        <taxon>Ascomycota</taxon>
        <taxon>Pezizomycotina</taxon>
        <taxon>Leotiomycetes</taxon>
        <taxon>Helotiales</taxon>
        <taxon>Sclerotiniaceae</taxon>
        <taxon>Sclerotinia</taxon>
    </lineage>
</organism>
<dbReference type="Proteomes" id="UP000001312">
    <property type="component" value="Unassembled WGS sequence"/>
</dbReference>